<evidence type="ECO:0000313" key="3">
    <source>
        <dbReference type="Proteomes" id="UP000029858"/>
    </source>
</evidence>
<sequence length="142" mass="16583">MTHWTPADVEARLSEAGMILRRLPEPRRNGYFSTWPEIVHGFADKVGQEPKPMRVSPSPRDIARMEETLTWTNCLEPIDGKIVWMKAHDERWKNICWHVGLCHASAHQHWRYGLSLIALNLNRQPFNRKLPILEIIKLARSL</sequence>
<reference evidence="2 3" key="2">
    <citation type="submission" date="2014-10" db="EMBL/GenBank/DDBJ databases">
        <title>Paracoccus sanguinis sp. nov., isolated from clinical specimens of New York State patients.</title>
        <authorList>
            <person name="Mingle L.A."/>
            <person name="Cole J.A."/>
            <person name="Lapierre P."/>
            <person name="Musser K.A."/>
        </authorList>
    </citation>
    <scope>NUCLEOTIDE SEQUENCE [LARGE SCALE GENOMIC DNA]</scope>
    <source>
        <strain evidence="2 3">5503</strain>
    </source>
</reference>
<organism evidence="2 3">
    <name type="scientific">Paracoccus sanguinis</name>
    <dbReference type="NCBI Taxonomy" id="1545044"/>
    <lineage>
        <taxon>Bacteria</taxon>
        <taxon>Pseudomonadati</taxon>
        <taxon>Pseudomonadota</taxon>
        <taxon>Alphaproteobacteria</taxon>
        <taxon>Rhodobacterales</taxon>
        <taxon>Paracoccaceae</taxon>
        <taxon>Paracoccus</taxon>
    </lineage>
</organism>
<evidence type="ECO:0000313" key="2">
    <source>
        <dbReference type="EMBL" id="KGJ22916.1"/>
    </source>
</evidence>
<accession>A0A099GJK2</accession>
<proteinExistence type="predicted"/>
<name>A0A099GJK2_9RHOB</name>
<dbReference type="RefSeq" id="WP_036707937.1">
    <property type="nucleotide sequence ID" value="NZ_JRKQ01000016.1"/>
</dbReference>
<dbReference type="InterPro" id="IPR045942">
    <property type="entry name" value="DUF6362"/>
</dbReference>
<dbReference type="Proteomes" id="UP000029858">
    <property type="component" value="Unassembled WGS sequence"/>
</dbReference>
<protein>
    <recommendedName>
        <fullName evidence="1">DUF6362 domain-containing protein</fullName>
    </recommendedName>
</protein>
<comment type="caution">
    <text evidence="2">The sequence shown here is derived from an EMBL/GenBank/DDBJ whole genome shotgun (WGS) entry which is preliminary data.</text>
</comment>
<dbReference type="AlphaFoldDB" id="A0A099GJK2"/>
<gene>
    <name evidence="2" type="ORF">IX56_05255</name>
</gene>
<dbReference type="EMBL" id="JRKQ01000016">
    <property type="protein sequence ID" value="KGJ22916.1"/>
    <property type="molecule type" value="Genomic_DNA"/>
</dbReference>
<reference evidence="2 3" key="1">
    <citation type="submission" date="2014-09" db="EMBL/GenBank/DDBJ databases">
        <authorList>
            <person name="McGinnis J.M."/>
            <person name="Wolfgang W.J."/>
        </authorList>
    </citation>
    <scope>NUCLEOTIDE SEQUENCE [LARGE SCALE GENOMIC DNA]</scope>
    <source>
        <strain evidence="2 3">5503</strain>
    </source>
</reference>
<dbReference type="Pfam" id="PF19889">
    <property type="entry name" value="DUF6362"/>
    <property type="match status" value="1"/>
</dbReference>
<evidence type="ECO:0000259" key="1">
    <source>
        <dbReference type="Pfam" id="PF19889"/>
    </source>
</evidence>
<feature type="domain" description="DUF6362" evidence="1">
    <location>
        <begin position="21"/>
        <end position="117"/>
    </location>
</feature>